<reference evidence="1" key="1">
    <citation type="submission" date="2023-07" db="EMBL/GenBank/DDBJ databases">
        <authorList>
            <person name="Kim M.K."/>
        </authorList>
    </citation>
    <scope>NUCLEOTIDE SEQUENCE</scope>
    <source>
        <strain evidence="1">ASUV-10-1</strain>
    </source>
</reference>
<dbReference type="EMBL" id="JAUQSY010000006">
    <property type="protein sequence ID" value="MDO7875085.1"/>
    <property type="molecule type" value="Genomic_DNA"/>
</dbReference>
<keyword evidence="2" id="KW-1185">Reference proteome</keyword>
<evidence type="ECO:0000313" key="2">
    <source>
        <dbReference type="Proteomes" id="UP001176429"/>
    </source>
</evidence>
<evidence type="ECO:0000313" key="1">
    <source>
        <dbReference type="EMBL" id="MDO7875085.1"/>
    </source>
</evidence>
<dbReference type="RefSeq" id="WP_305006404.1">
    <property type="nucleotide sequence ID" value="NZ_JAUQSY010000006.1"/>
</dbReference>
<accession>A0ABT9B9Z7</accession>
<evidence type="ECO:0008006" key="3">
    <source>
        <dbReference type="Google" id="ProtNLM"/>
    </source>
</evidence>
<gene>
    <name evidence="1" type="ORF">Q5H93_10115</name>
</gene>
<sequence length="202" mass="22214">MILKDAKAVLFLGAFVLFTYCFIPGCTPPPPGKIVLSTGFELPATGPQPVVPEMPPVMLSNEQVHSGSQAVKLDKNQPNALLCGTTWQALGGASWKEDDRSHHLRLRLWAWMPYDRQNAVVVTVLAQRPSPTPGAGATVLHIQRLALNKVISQYQQWMPTTVFVSLPHELQPLDEIAICAWGQHIGDRNAVYIDDVSLENAD</sequence>
<dbReference type="Proteomes" id="UP001176429">
    <property type="component" value="Unassembled WGS sequence"/>
</dbReference>
<organism evidence="1 2">
    <name type="scientific">Hymenobacter aranciens</name>
    <dbReference type="NCBI Taxonomy" id="3063996"/>
    <lineage>
        <taxon>Bacteria</taxon>
        <taxon>Pseudomonadati</taxon>
        <taxon>Bacteroidota</taxon>
        <taxon>Cytophagia</taxon>
        <taxon>Cytophagales</taxon>
        <taxon>Hymenobacteraceae</taxon>
        <taxon>Hymenobacter</taxon>
    </lineage>
</organism>
<name>A0ABT9B9Z7_9BACT</name>
<proteinExistence type="predicted"/>
<protein>
    <recommendedName>
        <fullName evidence="3">DUF3047 domain-containing protein</fullName>
    </recommendedName>
</protein>
<comment type="caution">
    <text evidence="1">The sequence shown here is derived from an EMBL/GenBank/DDBJ whole genome shotgun (WGS) entry which is preliminary data.</text>
</comment>